<dbReference type="InterPro" id="IPR012951">
    <property type="entry name" value="BBE"/>
</dbReference>
<keyword evidence="6" id="KW-0325">Glycoprotein</keyword>
<dbReference type="PANTHER" id="PTHR32448">
    <property type="entry name" value="OS08G0158400 PROTEIN"/>
    <property type="match status" value="1"/>
</dbReference>
<comment type="cofactor">
    <cofactor evidence="1">
        <name>FAD</name>
        <dbReference type="ChEBI" id="CHEBI:57692"/>
    </cofactor>
</comment>
<comment type="caution">
    <text evidence="9">The sequence shown here is derived from an EMBL/GenBank/DDBJ whole genome shotgun (WGS) entry which is preliminary data.</text>
</comment>
<feature type="signal peptide" evidence="7">
    <location>
        <begin position="1"/>
        <end position="23"/>
    </location>
</feature>
<dbReference type="GO" id="GO:0071949">
    <property type="term" value="F:FAD binding"/>
    <property type="evidence" value="ECO:0007669"/>
    <property type="project" value="InterPro"/>
</dbReference>
<dbReference type="AlphaFoldDB" id="A0AAP0EIS0"/>
<evidence type="ECO:0000256" key="5">
    <source>
        <dbReference type="ARBA" id="ARBA00022827"/>
    </source>
</evidence>
<evidence type="ECO:0000256" key="7">
    <source>
        <dbReference type="SAM" id="SignalP"/>
    </source>
</evidence>
<name>A0AAP0EIS0_9MAGN</name>
<organism evidence="9 10">
    <name type="scientific">Stephania japonica</name>
    <dbReference type="NCBI Taxonomy" id="461633"/>
    <lineage>
        <taxon>Eukaryota</taxon>
        <taxon>Viridiplantae</taxon>
        <taxon>Streptophyta</taxon>
        <taxon>Embryophyta</taxon>
        <taxon>Tracheophyta</taxon>
        <taxon>Spermatophyta</taxon>
        <taxon>Magnoliopsida</taxon>
        <taxon>Ranunculales</taxon>
        <taxon>Menispermaceae</taxon>
        <taxon>Menispermoideae</taxon>
        <taxon>Cissampelideae</taxon>
        <taxon>Stephania</taxon>
    </lineage>
</organism>
<keyword evidence="3" id="KW-0285">Flavoprotein</keyword>
<evidence type="ECO:0000313" key="9">
    <source>
        <dbReference type="EMBL" id="KAK9091532.1"/>
    </source>
</evidence>
<reference evidence="9 10" key="1">
    <citation type="submission" date="2024-01" db="EMBL/GenBank/DDBJ databases">
        <title>Genome assemblies of Stephania.</title>
        <authorList>
            <person name="Yang L."/>
        </authorList>
    </citation>
    <scope>NUCLEOTIDE SEQUENCE [LARGE SCALE GENOMIC DNA]</scope>
    <source>
        <strain evidence="9">QJT</strain>
        <tissue evidence="9">Leaf</tissue>
    </source>
</reference>
<evidence type="ECO:0000256" key="6">
    <source>
        <dbReference type="ARBA" id="ARBA00023180"/>
    </source>
</evidence>
<evidence type="ECO:0000256" key="4">
    <source>
        <dbReference type="ARBA" id="ARBA00022729"/>
    </source>
</evidence>
<gene>
    <name evidence="9" type="ORF">Sjap_024709</name>
</gene>
<dbReference type="Gene3D" id="3.40.462.20">
    <property type="match status" value="1"/>
</dbReference>
<dbReference type="Gene3D" id="3.30.43.10">
    <property type="entry name" value="Uridine Diphospho-n-acetylenolpyruvylglucosamine Reductase, domain 2"/>
    <property type="match status" value="1"/>
</dbReference>
<protein>
    <recommendedName>
        <fullName evidence="8">FAD-binding PCMH-type domain-containing protein</fullName>
    </recommendedName>
</protein>
<dbReference type="Proteomes" id="UP001417504">
    <property type="component" value="Unassembled WGS sequence"/>
</dbReference>
<evidence type="ECO:0000259" key="8">
    <source>
        <dbReference type="PROSITE" id="PS51387"/>
    </source>
</evidence>
<dbReference type="InterPro" id="IPR006094">
    <property type="entry name" value="Oxid_FAD_bind_N"/>
</dbReference>
<dbReference type="EMBL" id="JBBNAE010000010">
    <property type="protein sequence ID" value="KAK9091532.1"/>
    <property type="molecule type" value="Genomic_DNA"/>
</dbReference>
<comment type="similarity">
    <text evidence="2">Belongs to the oxygen-dependent FAD-linked oxidoreductase family.</text>
</comment>
<dbReference type="PROSITE" id="PS51387">
    <property type="entry name" value="FAD_PCMH"/>
    <property type="match status" value="1"/>
</dbReference>
<dbReference type="GO" id="GO:0016491">
    <property type="term" value="F:oxidoreductase activity"/>
    <property type="evidence" value="ECO:0007669"/>
    <property type="project" value="InterPro"/>
</dbReference>
<evidence type="ECO:0000256" key="1">
    <source>
        <dbReference type="ARBA" id="ARBA00001974"/>
    </source>
</evidence>
<evidence type="ECO:0000256" key="3">
    <source>
        <dbReference type="ARBA" id="ARBA00022630"/>
    </source>
</evidence>
<evidence type="ECO:0000256" key="2">
    <source>
        <dbReference type="ARBA" id="ARBA00005466"/>
    </source>
</evidence>
<feature type="chain" id="PRO_5042829550" description="FAD-binding PCMH-type domain-containing protein" evidence="7">
    <location>
        <begin position="24"/>
        <end position="540"/>
    </location>
</feature>
<dbReference type="Pfam" id="PF01565">
    <property type="entry name" value="FAD_binding_4"/>
    <property type="match status" value="1"/>
</dbReference>
<evidence type="ECO:0000313" key="10">
    <source>
        <dbReference type="Proteomes" id="UP001417504"/>
    </source>
</evidence>
<keyword evidence="5" id="KW-0274">FAD</keyword>
<dbReference type="InterPro" id="IPR016169">
    <property type="entry name" value="FAD-bd_PCMH_sub2"/>
</dbReference>
<sequence length="540" mass="60614">MESSSRAIFPLIFVLLLTKPWKATTSHYNIDFLKCLATNSNESIPKAYIPSSTSYLPILRSSIYNLRFTSPNTPKPQFIVTPERESQVPTAIICSKEHGLKVTVRSGGHDFEGLSYISNVPFVLIDLANLRNINVDIEDNTAWVQAGATLGELYYRIAEKSPIHGFPAGACHTVAVGGHISGGGFGAMVRKYGVAADYILDARLVKADGEVLNRQTMGRDLFWAIRGGGVASFGVLLAWKIKLVYVPPVVTTSWVTRTLEQGATDLVHKWQSVASRKVPRELAIDLHIGVVDKNHSTAKGGLGRTIQATFQFFFLGPADKLVHVMEKEFPELGVKKQDCMEDSWVKSVINFLGFPVATPVDILLNRTSFPKATFKSKSDFVNKPISKIGLEGIWGMLLKEERPELVIGTWGGKMKHISEHKIAFPHRGKNMYLIDYVSNWDHTNEATTSERHISWIRELYDYMTPYVSKSPRTAFLNYRDLDLGKIKINDTVTYSDARIWGRMYFKNNFKRLVKVKSAIDPHNFFSSEQSIPPILPEEEN</sequence>
<proteinExistence type="inferred from homology"/>
<keyword evidence="10" id="KW-1185">Reference proteome</keyword>
<dbReference type="SUPFAM" id="SSF56176">
    <property type="entry name" value="FAD-binding/transporter-associated domain-like"/>
    <property type="match status" value="1"/>
</dbReference>
<keyword evidence="4 7" id="KW-0732">Signal</keyword>
<dbReference type="Pfam" id="PF08031">
    <property type="entry name" value="BBE"/>
    <property type="match status" value="1"/>
</dbReference>
<dbReference type="InterPro" id="IPR016166">
    <property type="entry name" value="FAD-bd_PCMH"/>
</dbReference>
<dbReference type="InterPro" id="IPR036318">
    <property type="entry name" value="FAD-bd_PCMH-like_sf"/>
</dbReference>
<dbReference type="InterPro" id="IPR016167">
    <property type="entry name" value="FAD-bd_PCMH_sub1"/>
</dbReference>
<feature type="domain" description="FAD-binding PCMH-type" evidence="8">
    <location>
        <begin position="72"/>
        <end position="246"/>
    </location>
</feature>
<accession>A0AAP0EIS0</accession>
<dbReference type="Gene3D" id="3.30.465.10">
    <property type="match status" value="1"/>
</dbReference>